<dbReference type="PROSITE" id="PS01186">
    <property type="entry name" value="EGF_2"/>
    <property type="match status" value="3"/>
</dbReference>
<dbReference type="SMART" id="SM00179">
    <property type="entry name" value="EGF_CA"/>
    <property type="match status" value="6"/>
</dbReference>
<evidence type="ECO:0000256" key="1">
    <source>
        <dbReference type="ARBA" id="ARBA00004613"/>
    </source>
</evidence>
<dbReference type="EMBL" id="HE774626">
    <property type="protein sequence ID" value="CCG47869.1"/>
    <property type="molecule type" value="Genomic_DNA"/>
</dbReference>
<dbReference type="Gene3D" id="2.10.25.10">
    <property type="entry name" value="Laminin"/>
    <property type="match status" value="6"/>
</dbReference>
<evidence type="ECO:0000256" key="8">
    <source>
        <dbReference type="PROSITE-ProRule" id="PRU00076"/>
    </source>
</evidence>
<dbReference type="InterPro" id="IPR000742">
    <property type="entry name" value="EGF"/>
</dbReference>
<feature type="domain" description="EGF-like" evidence="10">
    <location>
        <begin position="445"/>
        <end position="485"/>
    </location>
</feature>
<keyword evidence="4" id="KW-0732">Signal</keyword>
<protein>
    <submittedName>
        <fullName evidence="12">Oikosin 28b</fullName>
    </submittedName>
</protein>
<evidence type="ECO:0000313" key="11">
    <source>
        <dbReference type="EMBL" id="CBY15209.1"/>
    </source>
</evidence>
<evidence type="ECO:0000256" key="2">
    <source>
        <dbReference type="ARBA" id="ARBA00022525"/>
    </source>
</evidence>
<evidence type="ECO:0000256" key="3">
    <source>
        <dbReference type="ARBA" id="ARBA00022536"/>
    </source>
</evidence>
<keyword evidence="5" id="KW-0677">Repeat</keyword>
<keyword evidence="6" id="KW-1015">Disulfide bond</keyword>
<dbReference type="SUPFAM" id="SSF57184">
    <property type="entry name" value="Growth factor receptor domain"/>
    <property type="match status" value="2"/>
</dbReference>
<evidence type="ECO:0000313" key="12">
    <source>
        <dbReference type="EMBL" id="CCG47869.1"/>
    </source>
</evidence>
<dbReference type="PANTHER" id="PTHR24050">
    <property type="entry name" value="PA14 DOMAIN-CONTAINING PROTEIN"/>
    <property type="match status" value="1"/>
</dbReference>
<dbReference type="FunFam" id="2.10.25.10:FF:000038">
    <property type="entry name" value="Fibrillin 2"/>
    <property type="match status" value="1"/>
</dbReference>
<dbReference type="EMBL" id="FN653446">
    <property type="protein sequence ID" value="CBY15209.1"/>
    <property type="molecule type" value="Genomic_DNA"/>
</dbReference>
<evidence type="ECO:0000256" key="6">
    <source>
        <dbReference type="ARBA" id="ARBA00023157"/>
    </source>
</evidence>
<dbReference type="GO" id="GO:0005576">
    <property type="term" value="C:extracellular region"/>
    <property type="evidence" value="ECO:0007669"/>
    <property type="project" value="UniProtKB-SubCell"/>
</dbReference>
<name>E4XZZ7_OIKDI</name>
<gene>
    <name evidence="12" type="primary">oik28b</name>
    <name evidence="11" type="ORF">GSOID_T00012105001</name>
</gene>
<evidence type="ECO:0000313" key="13">
    <source>
        <dbReference type="Proteomes" id="UP000001307"/>
    </source>
</evidence>
<proteinExistence type="predicted"/>
<dbReference type="PROSITE" id="PS01187">
    <property type="entry name" value="EGF_CA"/>
    <property type="match status" value="2"/>
</dbReference>
<evidence type="ECO:0000256" key="7">
    <source>
        <dbReference type="ARBA" id="ARBA00023180"/>
    </source>
</evidence>
<evidence type="ECO:0000259" key="10">
    <source>
        <dbReference type="PROSITE" id="PS50026"/>
    </source>
</evidence>
<dbReference type="Pfam" id="PF07645">
    <property type="entry name" value="EGF_CA"/>
    <property type="match status" value="6"/>
</dbReference>
<keyword evidence="2" id="KW-0964">Secreted</keyword>
<dbReference type="PROSITE" id="PS50026">
    <property type="entry name" value="EGF_3"/>
    <property type="match status" value="2"/>
</dbReference>
<comment type="caution">
    <text evidence="8">Lacks conserved residue(s) required for the propagation of feature annotation.</text>
</comment>
<feature type="region of interest" description="Disordered" evidence="9">
    <location>
        <begin position="277"/>
        <end position="299"/>
    </location>
</feature>
<dbReference type="InterPro" id="IPR001881">
    <property type="entry name" value="EGF-like_Ca-bd_dom"/>
</dbReference>
<dbReference type="InterPro" id="IPR052235">
    <property type="entry name" value="Nephronectin_domain"/>
</dbReference>
<comment type="subcellular location">
    <subcellularLocation>
        <location evidence="1">Secreted</location>
    </subcellularLocation>
</comment>
<keyword evidence="7" id="KW-0325">Glycoprotein</keyword>
<feature type="compositionally biased region" description="Basic and acidic residues" evidence="9">
    <location>
        <begin position="285"/>
        <end position="299"/>
    </location>
</feature>
<organism evidence="11">
    <name type="scientific">Oikopleura dioica</name>
    <name type="common">Tunicate</name>
    <dbReference type="NCBI Taxonomy" id="34765"/>
    <lineage>
        <taxon>Eukaryota</taxon>
        <taxon>Metazoa</taxon>
        <taxon>Chordata</taxon>
        <taxon>Tunicata</taxon>
        <taxon>Appendicularia</taxon>
        <taxon>Copelata</taxon>
        <taxon>Oikopleuridae</taxon>
        <taxon>Oikopleura</taxon>
    </lineage>
</organism>
<dbReference type="InParanoid" id="E4XZZ7"/>
<dbReference type="PROSITE" id="PS00010">
    <property type="entry name" value="ASX_HYDROXYL"/>
    <property type="match status" value="1"/>
</dbReference>
<dbReference type="InterPro" id="IPR009030">
    <property type="entry name" value="Growth_fac_rcpt_cys_sf"/>
</dbReference>
<reference evidence="12" key="2">
    <citation type="submission" date="2012-03" db="EMBL/GenBank/DDBJ databases">
        <title>The evolving proteome of a complex extracellular matrix, the Oikopleura house.</title>
        <authorList>
            <person name="Hosp J."/>
            <person name="Sagane Y."/>
            <person name="Danks G."/>
            <person name="Thompson E.M."/>
        </authorList>
    </citation>
    <scope>NUCLEOTIDE SEQUENCE</scope>
</reference>
<keyword evidence="3 8" id="KW-0245">EGF-like domain</keyword>
<dbReference type="GO" id="GO:0005509">
    <property type="term" value="F:calcium ion binding"/>
    <property type="evidence" value="ECO:0007669"/>
    <property type="project" value="InterPro"/>
</dbReference>
<dbReference type="OrthoDB" id="10045365at2759"/>
<feature type="domain" description="EGF-like" evidence="10">
    <location>
        <begin position="529"/>
        <end position="567"/>
    </location>
</feature>
<dbReference type="PANTHER" id="PTHR24050:SF27">
    <property type="entry name" value="FIBRILLIN-1"/>
    <property type="match status" value="1"/>
</dbReference>
<dbReference type="AlphaFoldDB" id="E4XZZ7"/>
<dbReference type="CDD" id="cd00054">
    <property type="entry name" value="EGF_CA"/>
    <property type="match status" value="1"/>
</dbReference>
<dbReference type="InterPro" id="IPR000152">
    <property type="entry name" value="EGF-type_Asp/Asn_hydroxyl_site"/>
</dbReference>
<dbReference type="InterPro" id="IPR018097">
    <property type="entry name" value="EGF_Ca-bd_CS"/>
</dbReference>
<dbReference type="Proteomes" id="UP000001307">
    <property type="component" value="Unassembled WGS sequence"/>
</dbReference>
<accession>E4XZZ7</accession>
<keyword evidence="13" id="KW-1185">Reference proteome</keyword>
<dbReference type="FunFam" id="2.10.25.10:FF:000014">
    <property type="entry name" value="Latent-transforming growth factor beta-binding protein 3"/>
    <property type="match status" value="1"/>
</dbReference>
<evidence type="ECO:0000256" key="5">
    <source>
        <dbReference type="ARBA" id="ARBA00022737"/>
    </source>
</evidence>
<evidence type="ECO:0000256" key="4">
    <source>
        <dbReference type="ARBA" id="ARBA00022729"/>
    </source>
</evidence>
<sequence length="809" mass="88807">MKIGFSLLGLSAASHFRAGSLQYRTSATPGKMEVTRTMGWRRLNSGYSGGCTQYHIDNQTPATIGFDIITDPIGRVEATYIVTNIEDSPLVDADSHFCFGSYTFDIDVSGVSSFDHSYNDCCTITLTDDNGSNIGGDFGYKALVRDVNNSSPQFTSPPNWYIMGGCAGQTYHVNPVDPEADTVRCRWSTYSESYQLAWTTNLQQFSLDEENCIVTYHPERDLTGQGSRPVAVQVEDFDSAGNLLHSVPLGFIGVVFTPQIDASRRFQKKNPLYSGLLEGTDDHDDLDHDHDSRRRRSTDHFSHALLNPEEITTISRNVRSTEPDHCVGRPSFYGESPAQGSEVWVGLKIEIVWEVSYSIGDVTFYDVPRYQFSRPTGMTCTAYNSSGKAVCTWFPTVAQAAQGEHPHCAVVYDRFGRASDRQCVTLRVYPPCAEGEERQGSVCVDADECANGSHTCASNEVCLNTIGSFYCSCASGWLGSAGSCIDHDECSVGSHTCSTTEVCTNTQGSYNCDICVTGFVRDVNGVCVDEDECAEGTHSCGANENCSNTYGSHTCSCVDGYERDAFGVCSDINECTVGSHTCADTLETCVNNAGSFNCNCFSGYERNSDGTCVDVDECARGTDTCAATIETCVNNVGSFDCPCSSGYERVDGVCVDIDECARGIDTCHDEKERCDNFAGSYECIYLPMSYENAMSTIREWIDMTTEVLEEAEHGRAYKFDVRMHKLLRNALGSYDANCTTPYNFDLIGKNEFAIWEKQATRSSDVCAQATTVKSGLNAWVGNYACMDKKNKKQTHRVSKFIGKITNPYC</sequence>
<dbReference type="InterPro" id="IPR049883">
    <property type="entry name" value="NOTCH1_EGF-like"/>
</dbReference>
<dbReference type="SMART" id="SM00181">
    <property type="entry name" value="EGF"/>
    <property type="match status" value="5"/>
</dbReference>
<evidence type="ECO:0000256" key="9">
    <source>
        <dbReference type="SAM" id="MobiDB-lite"/>
    </source>
</evidence>
<reference evidence="11" key="1">
    <citation type="journal article" date="2010" name="Science">
        <title>Plasticity of animal genome architecture unmasked by rapid evolution of a pelagic tunicate.</title>
        <authorList>
            <person name="Denoeud F."/>
            <person name="Henriet S."/>
            <person name="Mungpakdee S."/>
            <person name="Aury J.M."/>
            <person name="Da Silva C."/>
            <person name="Brinkmann H."/>
            <person name="Mikhaleva J."/>
            <person name="Olsen L.C."/>
            <person name="Jubin C."/>
            <person name="Canestro C."/>
            <person name="Bouquet J.M."/>
            <person name="Danks G."/>
            <person name="Poulain J."/>
            <person name="Campsteijn C."/>
            <person name="Adamski M."/>
            <person name="Cross I."/>
            <person name="Yadetie F."/>
            <person name="Muffato M."/>
            <person name="Louis A."/>
            <person name="Butcher S."/>
            <person name="Tsagkogeorga G."/>
            <person name="Konrad A."/>
            <person name="Singh S."/>
            <person name="Jensen M.F."/>
            <person name="Cong E.H."/>
            <person name="Eikeseth-Otteraa H."/>
            <person name="Noel B."/>
            <person name="Anthouard V."/>
            <person name="Porcel B.M."/>
            <person name="Kachouri-Lafond R."/>
            <person name="Nishino A."/>
            <person name="Ugolini M."/>
            <person name="Chourrout P."/>
            <person name="Nishida H."/>
            <person name="Aasland R."/>
            <person name="Huzurbazar S."/>
            <person name="Westhof E."/>
            <person name="Delsuc F."/>
            <person name="Lehrach H."/>
            <person name="Reinhardt R."/>
            <person name="Weissenbach J."/>
            <person name="Roy S.W."/>
            <person name="Artiguenave F."/>
            <person name="Postlethwait J.H."/>
            <person name="Manak J.R."/>
            <person name="Thompson E.M."/>
            <person name="Jaillon O."/>
            <person name="Du Pasquier L."/>
            <person name="Boudinot P."/>
            <person name="Liberles D.A."/>
            <person name="Volff J.N."/>
            <person name="Philippe H."/>
            <person name="Lenhard B."/>
            <person name="Roest Crollius H."/>
            <person name="Wincker P."/>
            <person name="Chourrout D."/>
        </authorList>
    </citation>
    <scope>NUCLEOTIDE SEQUENCE [LARGE SCALE GENOMIC DNA]</scope>
</reference>